<dbReference type="InterPro" id="IPR005129">
    <property type="entry name" value="GTPase_ArgK"/>
</dbReference>
<comment type="caution">
    <text evidence="2">The sequence shown here is derived from an EMBL/GenBank/DDBJ whole genome shotgun (WGS) entry which is preliminary data.</text>
</comment>
<comment type="similarity">
    <text evidence="1">Belongs to the SIMIBI class G3E GTPase family. ArgK/MeaB subfamily.</text>
</comment>
<evidence type="ECO:0000313" key="2">
    <source>
        <dbReference type="EMBL" id="KAL3792642.1"/>
    </source>
</evidence>
<keyword evidence="3" id="KW-1185">Reference proteome</keyword>
<evidence type="ECO:0000256" key="1">
    <source>
        <dbReference type="ARBA" id="ARBA00009625"/>
    </source>
</evidence>
<reference evidence="2 3" key="1">
    <citation type="submission" date="2024-10" db="EMBL/GenBank/DDBJ databases">
        <title>Updated reference genomes for cyclostephanoid diatoms.</title>
        <authorList>
            <person name="Roberts W.R."/>
            <person name="Alverson A.J."/>
        </authorList>
    </citation>
    <scope>NUCLEOTIDE SEQUENCE [LARGE SCALE GENOMIC DNA]</scope>
    <source>
        <strain evidence="2 3">AJA010-31</strain>
    </source>
</reference>
<dbReference type="Gene3D" id="1.20.5.170">
    <property type="match status" value="1"/>
</dbReference>
<proteinExistence type="inferred from homology"/>
<dbReference type="EMBL" id="JALLPJ020000422">
    <property type="protein sequence ID" value="KAL3792642.1"/>
    <property type="molecule type" value="Genomic_DNA"/>
</dbReference>
<dbReference type="Pfam" id="PF03308">
    <property type="entry name" value="MeaB"/>
    <property type="match status" value="1"/>
</dbReference>
<dbReference type="PANTHER" id="PTHR23408:SF3">
    <property type="entry name" value="METHYLMALONIC ACIDURIA TYPE A PROTEIN, MITOCHONDRIAL"/>
    <property type="match status" value="1"/>
</dbReference>
<organism evidence="2 3">
    <name type="scientific">Cyclotella atomus</name>
    <dbReference type="NCBI Taxonomy" id="382360"/>
    <lineage>
        <taxon>Eukaryota</taxon>
        <taxon>Sar</taxon>
        <taxon>Stramenopiles</taxon>
        <taxon>Ochrophyta</taxon>
        <taxon>Bacillariophyta</taxon>
        <taxon>Coscinodiscophyceae</taxon>
        <taxon>Thalassiosirophycidae</taxon>
        <taxon>Stephanodiscales</taxon>
        <taxon>Stephanodiscaceae</taxon>
        <taxon>Cyclotella</taxon>
    </lineage>
</organism>
<dbReference type="PRINTS" id="PR00449">
    <property type="entry name" value="RASTRNSFRMNG"/>
</dbReference>
<gene>
    <name evidence="2" type="ORF">ACHAWO_011827</name>
</gene>
<dbReference type="AlphaFoldDB" id="A0ABD3PX99"/>
<dbReference type="InterPro" id="IPR027417">
    <property type="entry name" value="P-loop_NTPase"/>
</dbReference>
<accession>A0ABD3PX99</accession>
<dbReference type="SUPFAM" id="SSF52540">
    <property type="entry name" value="P-loop containing nucleoside triphosphate hydrolases"/>
    <property type="match status" value="1"/>
</dbReference>
<dbReference type="PANTHER" id="PTHR23408">
    <property type="entry name" value="METHYLMALONYL-COA MUTASE"/>
    <property type="match status" value="1"/>
</dbReference>
<protein>
    <submittedName>
        <fullName evidence="2">Uncharacterized protein</fullName>
    </submittedName>
</protein>
<name>A0ABD3PX99_9STRA</name>
<sequence length="415" mass="45560">MSSRSIAIFSKVRLHNRHCSTLCARGFSVYSLTNEQKETVDSLFADIQSNYVNETNDDARIRRRIALSKAITLVESKSHTRRLMADTLLDRLRQSASLETTKGTASSFRIGVSGPPGVGKSTFLDAFGQYILSLKDDNDTASSLGNKSFIPDKVAVLCIDPSSRVTGGSILGDKTRMSNLSYHPRAYVRPSPSSGTLGGLGAYTFDAVSLCELAGYNMTVIETVGVGQSEVELAECCDLFLLLLAPGGGDELQGSKKGIVEVADVLVVNKADGDLEATARKTASEYKKAMGLLRKPVGWWGSDKDDNKCVVQSKSTQHVAPPVLLVSAKTGAGIPELFDTIVSYRKYAEQSGYLMEKRRKQNRYWMWKYLREKLMETTQQDERVKQKAQEIEYDLDNGLIAPRNAAGLLWGSIVE</sequence>
<evidence type="ECO:0000313" key="3">
    <source>
        <dbReference type="Proteomes" id="UP001530400"/>
    </source>
</evidence>
<dbReference type="CDD" id="cd03114">
    <property type="entry name" value="MMAA-like"/>
    <property type="match status" value="1"/>
</dbReference>
<dbReference type="Proteomes" id="UP001530400">
    <property type="component" value="Unassembled WGS sequence"/>
</dbReference>
<dbReference type="NCBIfam" id="TIGR00750">
    <property type="entry name" value="lao"/>
    <property type="match status" value="1"/>
</dbReference>
<dbReference type="Gene3D" id="3.40.50.300">
    <property type="entry name" value="P-loop containing nucleotide triphosphate hydrolases"/>
    <property type="match status" value="1"/>
</dbReference>
<dbReference type="Gene3D" id="1.10.287.130">
    <property type="match status" value="1"/>
</dbReference>
<dbReference type="NCBIfam" id="NF006958">
    <property type="entry name" value="PRK09435.1"/>
    <property type="match status" value="1"/>
</dbReference>